<dbReference type="GeneID" id="30023080"/>
<evidence type="ECO:0000313" key="2">
    <source>
        <dbReference type="EMBL" id="OAA58249.1"/>
    </source>
</evidence>
<dbReference type="Proteomes" id="UP000076744">
    <property type="component" value="Unassembled WGS sequence"/>
</dbReference>
<sequence>MSFYPVFLVQEHGEPRKHHSLWVQTANARGVLFNVIGPVDNGAMQYERKPTFAHPSNAVAFAGMTEIGHVAESHPAARGRGLPRKSAAAHADARRRATLPSCAARRCQEWMAETIGLLKTAGNSGGEITVYDGLMGISEQA</sequence>
<evidence type="ECO:0000313" key="3">
    <source>
        <dbReference type="Proteomes" id="UP000076744"/>
    </source>
</evidence>
<dbReference type="Pfam" id="PF20174">
    <property type="entry name" value="DUF6540"/>
    <property type="match status" value="1"/>
</dbReference>
<evidence type="ECO:0000256" key="1">
    <source>
        <dbReference type="SAM" id="MobiDB-lite"/>
    </source>
</evidence>
<accession>A0A167R3Y5</accession>
<dbReference type="InterPro" id="IPR046670">
    <property type="entry name" value="DUF6540"/>
</dbReference>
<feature type="region of interest" description="Disordered" evidence="1">
    <location>
        <begin position="74"/>
        <end position="95"/>
    </location>
</feature>
<name>A0A167R3Y5_CORFA</name>
<dbReference type="RefSeq" id="XP_018702432.1">
    <property type="nucleotide sequence ID" value="XM_018850392.1"/>
</dbReference>
<protein>
    <submittedName>
        <fullName evidence="2">Uncharacterized protein</fullName>
    </submittedName>
</protein>
<keyword evidence="3" id="KW-1185">Reference proteome</keyword>
<reference evidence="2 3" key="1">
    <citation type="journal article" date="2016" name="Genome Biol. Evol.">
        <title>Divergent and convergent evolution of fungal pathogenicity.</title>
        <authorList>
            <person name="Shang Y."/>
            <person name="Xiao G."/>
            <person name="Zheng P."/>
            <person name="Cen K."/>
            <person name="Zhan S."/>
            <person name="Wang C."/>
        </authorList>
    </citation>
    <scope>NUCLEOTIDE SEQUENCE [LARGE SCALE GENOMIC DNA]</scope>
    <source>
        <strain evidence="2 3">ARSEF 2679</strain>
    </source>
</reference>
<dbReference type="OrthoDB" id="4135672at2759"/>
<dbReference type="AlphaFoldDB" id="A0A167R3Y5"/>
<proteinExistence type="predicted"/>
<dbReference type="EMBL" id="AZHB01000018">
    <property type="protein sequence ID" value="OAA58249.1"/>
    <property type="molecule type" value="Genomic_DNA"/>
</dbReference>
<comment type="caution">
    <text evidence="2">The sequence shown here is derived from an EMBL/GenBank/DDBJ whole genome shotgun (WGS) entry which is preliminary data.</text>
</comment>
<gene>
    <name evidence="2" type="ORF">ISF_06788</name>
</gene>
<organism evidence="2 3">
    <name type="scientific">Cordyceps fumosorosea (strain ARSEF 2679)</name>
    <name type="common">Isaria fumosorosea</name>
    <dbReference type="NCBI Taxonomy" id="1081104"/>
    <lineage>
        <taxon>Eukaryota</taxon>
        <taxon>Fungi</taxon>
        <taxon>Dikarya</taxon>
        <taxon>Ascomycota</taxon>
        <taxon>Pezizomycotina</taxon>
        <taxon>Sordariomycetes</taxon>
        <taxon>Hypocreomycetidae</taxon>
        <taxon>Hypocreales</taxon>
        <taxon>Cordycipitaceae</taxon>
        <taxon>Cordyceps</taxon>
    </lineage>
</organism>